<feature type="modified residue" description="N6-(pyridoxal phosphate)lysine" evidence="4">
    <location>
        <position position="191"/>
    </location>
</feature>
<evidence type="ECO:0000256" key="1">
    <source>
        <dbReference type="ARBA" id="ARBA00022898"/>
    </source>
</evidence>
<dbReference type="KEGG" id="rul:UC8_05070"/>
<dbReference type="EMBL" id="CP042914">
    <property type="protein sequence ID" value="QEG38550.1"/>
    <property type="molecule type" value="Genomic_DNA"/>
</dbReference>
<organism evidence="6 7">
    <name type="scientific">Roseimaritima ulvae</name>
    <dbReference type="NCBI Taxonomy" id="980254"/>
    <lineage>
        <taxon>Bacteria</taxon>
        <taxon>Pseudomonadati</taxon>
        <taxon>Planctomycetota</taxon>
        <taxon>Planctomycetia</taxon>
        <taxon>Pirellulales</taxon>
        <taxon>Pirellulaceae</taxon>
        <taxon>Roseimaritima</taxon>
    </lineage>
</organism>
<evidence type="ECO:0000256" key="2">
    <source>
        <dbReference type="ARBA" id="ARBA00037999"/>
    </source>
</evidence>
<dbReference type="Pfam" id="PF01041">
    <property type="entry name" value="DegT_DnrJ_EryC1"/>
    <property type="match status" value="1"/>
</dbReference>
<keyword evidence="6" id="KW-0808">Transferase</keyword>
<dbReference type="SUPFAM" id="SSF53383">
    <property type="entry name" value="PLP-dependent transferases"/>
    <property type="match status" value="1"/>
</dbReference>
<protein>
    <submittedName>
        <fullName evidence="6">Aminotransferase</fullName>
        <ecNumber evidence="6">2.6.1.98</ecNumber>
    </submittedName>
</protein>
<dbReference type="Gene3D" id="3.40.640.10">
    <property type="entry name" value="Type I PLP-dependent aspartate aminotransferase-like (Major domain)"/>
    <property type="match status" value="1"/>
</dbReference>
<sequence length="384" mass="41660">MTDGSSTVPLLDVARGNSPLREAFMEALEKVVDSGRFLFGPDVAQLEQEVASFSQVDSAVGCASGSDALLLAMMALNIGPGDEVIVPSFTFFASVSCITRVGATPVFVDICPDTFNVDPAAIESAITPATKAIIPVHLFGQCAQIDQICNIAAQHNIPVVEDAAQSIGAAYHSRPAGSWGQVGCFSFYPTKNLGGMGDGGMLSTTDPAMADRLRLFAGHGMRPRYYHKVVGINSRLDSFQAAVLRVKFERLPEAIRARQENAARYTHLLGEAVGDGELGLPQVDPDAFHVWNQYSLRVREGRRDDLRAFLSGRGVGTEIYYPIPVHRQECYQDQAFAQVDLPETDAACSEILNLPMFPELTEAEQRTVVEQIRQFYVQGARSAA</sequence>
<dbReference type="GO" id="GO:0008483">
    <property type="term" value="F:transaminase activity"/>
    <property type="evidence" value="ECO:0007669"/>
    <property type="project" value="UniProtKB-KW"/>
</dbReference>
<name>A0A5B9QLS4_9BACT</name>
<keyword evidence="7" id="KW-1185">Reference proteome</keyword>
<dbReference type="PANTHER" id="PTHR30244:SF36">
    <property type="entry name" value="3-OXO-GLUCOSE-6-PHOSPHATE:GLUTAMATE AMINOTRANSFERASE"/>
    <property type="match status" value="1"/>
</dbReference>
<comment type="similarity">
    <text evidence="2 5">Belongs to the DegT/DnrJ/EryC1 family.</text>
</comment>
<gene>
    <name evidence="6" type="ORF">UC8_05070</name>
</gene>
<dbReference type="Gene3D" id="3.90.1150.10">
    <property type="entry name" value="Aspartate Aminotransferase, domain 1"/>
    <property type="match status" value="1"/>
</dbReference>
<dbReference type="CDD" id="cd00616">
    <property type="entry name" value="AHBA_syn"/>
    <property type="match status" value="1"/>
</dbReference>
<dbReference type="OrthoDB" id="9810913at2"/>
<evidence type="ECO:0000256" key="3">
    <source>
        <dbReference type="PIRSR" id="PIRSR000390-1"/>
    </source>
</evidence>
<dbReference type="RefSeq" id="WP_068137897.1">
    <property type="nucleotide sequence ID" value="NZ_CP042914.1"/>
</dbReference>
<dbReference type="InterPro" id="IPR000653">
    <property type="entry name" value="DegT/StrS_aminotransferase"/>
</dbReference>
<dbReference type="Proteomes" id="UP000325286">
    <property type="component" value="Chromosome"/>
</dbReference>
<evidence type="ECO:0000313" key="6">
    <source>
        <dbReference type="EMBL" id="QEG38550.1"/>
    </source>
</evidence>
<evidence type="ECO:0000256" key="5">
    <source>
        <dbReference type="RuleBase" id="RU004508"/>
    </source>
</evidence>
<keyword evidence="1 4" id="KW-0663">Pyridoxal phosphate</keyword>
<dbReference type="InterPro" id="IPR015422">
    <property type="entry name" value="PyrdxlP-dep_Trfase_small"/>
</dbReference>
<dbReference type="GO" id="GO:0030170">
    <property type="term" value="F:pyridoxal phosphate binding"/>
    <property type="evidence" value="ECO:0007669"/>
    <property type="project" value="UniProtKB-ARBA"/>
</dbReference>
<dbReference type="InterPro" id="IPR015424">
    <property type="entry name" value="PyrdxlP-dep_Trfase"/>
</dbReference>
<feature type="active site" description="Proton acceptor" evidence="3">
    <location>
        <position position="191"/>
    </location>
</feature>
<evidence type="ECO:0000256" key="4">
    <source>
        <dbReference type="PIRSR" id="PIRSR000390-2"/>
    </source>
</evidence>
<dbReference type="PANTHER" id="PTHR30244">
    <property type="entry name" value="TRANSAMINASE"/>
    <property type="match status" value="1"/>
</dbReference>
<dbReference type="EC" id="2.6.1.98" evidence="6"/>
<reference evidence="6 7" key="1">
    <citation type="submission" date="2019-08" db="EMBL/GenBank/DDBJ databases">
        <title>Deep-cultivation of Planctomycetes and their phenomic and genomic characterization uncovers novel biology.</title>
        <authorList>
            <person name="Wiegand S."/>
            <person name="Jogler M."/>
            <person name="Boedeker C."/>
            <person name="Pinto D."/>
            <person name="Vollmers J."/>
            <person name="Rivas-Marin E."/>
            <person name="Kohn T."/>
            <person name="Peeters S.H."/>
            <person name="Heuer A."/>
            <person name="Rast P."/>
            <person name="Oberbeckmann S."/>
            <person name="Bunk B."/>
            <person name="Jeske O."/>
            <person name="Meyerdierks A."/>
            <person name="Storesund J.E."/>
            <person name="Kallscheuer N."/>
            <person name="Luecker S."/>
            <person name="Lage O.M."/>
            <person name="Pohl T."/>
            <person name="Merkel B.J."/>
            <person name="Hornburger P."/>
            <person name="Mueller R.-W."/>
            <person name="Bruemmer F."/>
            <person name="Labrenz M."/>
            <person name="Spormann A.M."/>
            <person name="Op den Camp H."/>
            <person name="Overmann J."/>
            <person name="Amann R."/>
            <person name="Jetten M.S.M."/>
            <person name="Mascher T."/>
            <person name="Medema M.H."/>
            <person name="Devos D.P."/>
            <person name="Kaster A.-K."/>
            <person name="Ovreas L."/>
            <person name="Rohde M."/>
            <person name="Galperin M.Y."/>
            <person name="Jogler C."/>
        </authorList>
    </citation>
    <scope>NUCLEOTIDE SEQUENCE [LARGE SCALE GENOMIC DNA]</scope>
    <source>
        <strain evidence="6 7">UC8</strain>
    </source>
</reference>
<proteinExistence type="inferred from homology"/>
<accession>A0A5B9QLS4</accession>
<dbReference type="PIRSF" id="PIRSF000390">
    <property type="entry name" value="PLP_StrS"/>
    <property type="match status" value="1"/>
</dbReference>
<dbReference type="GO" id="GO:0000271">
    <property type="term" value="P:polysaccharide biosynthetic process"/>
    <property type="evidence" value="ECO:0007669"/>
    <property type="project" value="TreeGrafter"/>
</dbReference>
<dbReference type="InterPro" id="IPR015421">
    <property type="entry name" value="PyrdxlP-dep_Trfase_major"/>
</dbReference>
<keyword evidence="6" id="KW-0032">Aminotransferase</keyword>
<dbReference type="FunFam" id="3.40.640.10:FF:000089">
    <property type="entry name" value="Aminotransferase, DegT/DnrJ/EryC1/StrS family"/>
    <property type="match status" value="1"/>
</dbReference>
<dbReference type="AlphaFoldDB" id="A0A5B9QLS4"/>
<evidence type="ECO:0000313" key="7">
    <source>
        <dbReference type="Proteomes" id="UP000325286"/>
    </source>
</evidence>